<dbReference type="PANTHER" id="PTHR43212:SF3">
    <property type="entry name" value="QUERCETIN 2,3-DIOXYGENASE"/>
    <property type="match status" value="1"/>
</dbReference>
<keyword evidence="2" id="KW-0408">Iron</keyword>
<dbReference type="OrthoDB" id="321327at2"/>
<comment type="caution">
    <text evidence="6">The sequence shown here is derived from an EMBL/GenBank/DDBJ whole genome shotgun (WGS) entry which is preliminary data.</text>
</comment>
<proteinExistence type="inferred from homology"/>
<dbReference type="Pfam" id="PF02678">
    <property type="entry name" value="Pirin"/>
    <property type="match status" value="1"/>
</dbReference>
<feature type="binding site" evidence="2">
    <location>
        <position position="57"/>
    </location>
    <ligand>
        <name>Fe cation</name>
        <dbReference type="ChEBI" id="CHEBI:24875"/>
    </ligand>
</feature>
<dbReference type="SUPFAM" id="SSF51182">
    <property type="entry name" value="RmlC-like cupins"/>
    <property type="match status" value="1"/>
</dbReference>
<dbReference type="InterPro" id="IPR003829">
    <property type="entry name" value="Pirin_N_dom"/>
</dbReference>
<evidence type="ECO:0000313" key="6">
    <source>
        <dbReference type="EMBL" id="KST70023.1"/>
    </source>
</evidence>
<evidence type="ECO:0000256" key="1">
    <source>
        <dbReference type="ARBA" id="ARBA00008416"/>
    </source>
</evidence>
<sequence>MITIRPASERGKANFGWLDSKHSFSFGNYYDPNHMGFGSLRVINEDKVTPGKGFGTHPHRDMEIISYVLEGSLEHKDSIGNGSVIRPGDVQRMSAGTGILHSEFNASKTDPVHFLQIWILPDTQGLKPSYEQKNFSVSEKQAKLRLVGSREGRDNSVKIHQNLDLYVTSLQNGEEVNHTIDNGRLIWVQVAKGAVLLNGQNLYAGDGAAISQETEVTLTSTADNAEVLLFDMVN</sequence>
<reference evidence="6 7" key="1">
    <citation type="journal article" date="2015" name="Genome Announc.">
        <title>Draft Genome of the Euendolithic (true boring) Cyanobacterium Mastigocoleus testarum strain BC008.</title>
        <authorList>
            <person name="Guida B.S."/>
            <person name="Garcia-Pichel F."/>
        </authorList>
    </citation>
    <scope>NUCLEOTIDE SEQUENCE [LARGE SCALE GENOMIC DNA]</scope>
    <source>
        <strain evidence="6 7">BC008</strain>
    </source>
</reference>
<name>A0A0V7ZZX4_9CYAN</name>
<dbReference type="PANTHER" id="PTHR43212">
    <property type="entry name" value="QUERCETIN 2,3-DIOXYGENASE"/>
    <property type="match status" value="1"/>
</dbReference>
<dbReference type="RefSeq" id="WP_027842524.1">
    <property type="nucleotide sequence ID" value="NZ_LMTZ01000007.1"/>
</dbReference>
<dbReference type="Proteomes" id="UP000053372">
    <property type="component" value="Unassembled WGS sequence"/>
</dbReference>
<dbReference type="CDD" id="cd20311">
    <property type="entry name" value="cupin_Yhhw_C"/>
    <property type="match status" value="1"/>
</dbReference>
<organism evidence="6 7">
    <name type="scientific">Mastigocoleus testarum BC008</name>
    <dbReference type="NCBI Taxonomy" id="371196"/>
    <lineage>
        <taxon>Bacteria</taxon>
        <taxon>Bacillati</taxon>
        <taxon>Cyanobacteriota</taxon>
        <taxon>Cyanophyceae</taxon>
        <taxon>Nostocales</taxon>
        <taxon>Hapalosiphonaceae</taxon>
        <taxon>Mastigocoleus</taxon>
    </lineage>
</organism>
<dbReference type="AlphaFoldDB" id="A0A0V7ZZX4"/>
<evidence type="ECO:0000313" key="7">
    <source>
        <dbReference type="Proteomes" id="UP000053372"/>
    </source>
</evidence>
<dbReference type="EMBL" id="LMTZ01000007">
    <property type="protein sequence ID" value="KST70023.1"/>
    <property type="molecule type" value="Genomic_DNA"/>
</dbReference>
<comment type="similarity">
    <text evidence="1 3">Belongs to the pirin family.</text>
</comment>
<keyword evidence="7" id="KW-1185">Reference proteome</keyword>
<dbReference type="GO" id="GO:0051213">
    <property type="term" value="F:dioxygenase activity"/>
    <property type="evidence" value="ECO:0007669"/>
    <property type="project" value="UniProtKB-KW"/>
</dbReference>
<protein>
    <submittedName>
        <fullName evidence="6">Quercetin 2,3-dioxygenase</fullName>
    </submittedName>
</protein>
<evidence type="ECO:0000256" key="2">
    <source>
        <dbReference type="PIRSR" id="PIRSR006232-1"/>
    </source>
</evidence>
<dbReference type="CDD" id="cd02910">
    <property type="entry name" value="cupin_Yhhw_N"/>
    <property type="match status" value="1"/>
</dbReference>
<feature type="binding site" evidence="2">
    <location>
        <position position="103"/>
    </location>
    <ligand>
        <name>Fe cation</name>
        <dbReference type="ChEBI" id="CHEBI:24875"/>
    </ligand>
</feature>
<dbReference type="Pfam" id="PF17954">
    <property type="entry name" value="Pirin_C_2"/>
    <property type="match status" value="1"/>
</dbReference>
<accession>A0A0V7ZZX4</accession>
<dbReference type="PIRSF" id="PIRSF006232">
    <property type="entry name" value="Pirin"/>
    <property type="match status" value="1"/>
</dbReference>
<feature type="domain" description="Quercetin 2,3-dioxygenase C-terminal cupin" evidence="5">
    <location>
        <begin position="146"/>
        <end position="232"/>
    </location>
</feature>
<dbReference type="GO" id="GO:0046872">
    <property type="term" value="F:metal ion binding"/>
    <property type="evidence" value="ECO:0007669"/>
    <property type="project" value="UniProtKB-KW"/>
</dbReference>
<evidence type="ECO:0000256" key="3">
    <source>
        <dbReference type="RuleBase" id="RU003457"/>
    </source>
</evidence>
<evidence type="ECO:0000259" key="5">
    <source>
        <dbReference type="Pfam" id="PF17954"/>
    </source>
</evidence>
<keyword evidence="6" id="KW-0560">Oxidoreductase</keyword>
<keyword evidence="2" id="KW-0479">Metal-binding</keyword>
<dbReference type="Gene3D" id="2.60.120.10">
    <property type="entry name" value="Jelly Rolls"/>
    <property type="match status" value="2"/>
</dbReference>
<feature type="binding site" evidence="2">
    <location>
        <position position="101"/>
    </location>
    <ligand>
        <name>Fe cation</name>
        <dbReference type="ChEBI" id="CHEBI:24875"/>
    </ligand>
</feature>
<feature type="domain" description="Pirin N-terminal" evidence="4">
    <location>
        <begin position="11"/>
        <end position="119"/>
    </location>
</feature>
<dbReference type="InterPro" id="IPR012093">
    <property type="entry name" value="Pirin"/>
</dbReference>
<dbReference type="InterPro" id="IPR041602">
    <property type="entry name" value="Quercetinase_C"/>
</dbReference>
<dbReference type="InterPro" id="IPR014710">
    <property type="entry name" value="RmlC-like_jellyroll"/>
</dbReference>
<dbReference type="InterPro" id="IPR011051">
    <property type="entry name" value="RmlC_Cupin_sf"/>
</dbReference>
<keyword evidence="6" id="KW-0223">Dioxygenase</keyword>
<feature type="binding site" evidence="2">
    <location>
        <position position="59"/>
    </location>
    <ligand>
        <name>Fe cation</name>
        <dbReference type="ChEBI" id="CHEBI:24875"/>
    </ligand>
</feature>
<gene>
    <name evidence="6" type="ORF">BC008_06175</name>
</gene>
<comment type="cofactor">
    <cofactor evidence="2">
        <name>Fe cation</name>
        <dbReference type="ChEBI" id="CHEBI:24875"/>
    </cofactor>
    <text evidence="2">Binds 1 Fe cation per subunit.</text>
</comment>
<evidence type="ECO:0000259" key="4">
    <source>
        <dbReference type="Pfam" id="PF02678"/>
    </source>
</evidence>